<dbReference type="InterPro" id="IPR051651">
    <property type="entry name" value="DMTF1_DNA-bind_reg"/>
</dbReference>
<dbReference type="GO" id="GO:0000981">
    <property type="term" value="F:DNA-binding transcription factor activity, RNA polymerase II-specific"/>
    <property type="evidence" value="ECO:0007669"/>
    <property type="project" value="TreeGrafter"/>
</dbReference>
<dbReference type="OrthoDB" id="5812619at2759"/>
<sequence length="881" mass="103699">MKKRHKDLDYENFDMNNKVVQKKNKKEGNVEHFIMQQISEDQMDAITLNNVKRNRNLKEKYFERNNLNLKYDVSLIKVKEEPESENELSQGISSFNCEKENREKEIETINVNLLTIFKVKIEDVDLENNNFDMNDTVAQKKKKKHKENDIESDDLDVYDTVVEKKKKKHKRKDSDNNFDMSGEGVQKNEEKEGNDEHFFMQKITEQQTDAIAVNNVKKKNSKKKYLRENHFDLKDKTSPIKVREEELVYENLFGQEIVETSKKKAKKHKSHKKNSSFNIFNSGDESLEKEITAVDEDLSKHKDKNLDYDLDVIDKLVRKKKKHKRKDSDNNVDMSGEAVQKNKEKEGNDEYLFMQQITEQQTDAINVSNIKKKRKLKEKYFPENNLDLKNNVSPIKVREEEPVYENLFGQEIVGTSKNKVKKHKGHEKKSNHFFNSEDKIGGKEIVVNEDSFTNVTRKSLPLGERKIPTLNNLEILQNLSPGVSRFQQSSSDCTFLEKDIYKKTKQRITPSHDAPNILAIKDIESMSKTASYTNDKSKLRYHEYTSEDELAKDNVFSKTSSNYTLDLKPEPVDFSVPLLHSDEKAIMLTPKRKAFLEENNVSIASGRWSKEEDAILRRNYQEFGEKFFINDPYLLLGIGRHARSMDVGKFLKAKHFFVRLGKDLNNRSLRSIYVRARALFNPLQTKEKFSKQKIADLKHVHNIFGRKWSAIGSILDKSDGSCCASYMWHNKEVNKGKWTTEEESNLINAIKTVTNTEDISSNNIQTLSWEHVARLVPTRNKFQCRHYWADHLAWDPNVTERKRWNLHSYAKLIHLLKNDYFVSTEKEINWKELHKHFIDVAPSHFFLRKKWTYLKQFLPKLENLKYLKILDLFWEKYKNYM</sequence>
<dbReference type="Proteomes" id="UP000887013">
    <property type="component" value="Unassembled WGS sequence"/>
</dbReference>
<dbReference type="PANTHER" id="PTHR46380:SF2">
    <property type="entry name" value="CYCLIN-D-BINDING MYB-LIKE TRANSCRIPTION FACTOR 1"/>
    <property type="match status" value="1"/>
</dbReference>
<dbReference type="CDD" id="cd00167">
    <property type="entry name" value="SANT"/>
    <property type="match status" value="1"/>
</dbReference>
<proteinExistence type="predicted"/>
<name>A0A8X6UJ60_NEPPI</name>
<dbReference type="Pfam" id="PF00249">
    <property type="entry name" value="Myb_DNA-binding"/>
    <property type="match status" value="1"/>
</dbReference>
<keyword evidence="3" id="KW-0539">Nucleus</keyword>
<dbReference type="InterPro" id="IPR001005">
    <property type="entry name" value="SANT/Myb"/>
</dbReference>
<dbReference type="SMART" id="SM00717">
    <property type="entry name" value="SANT"/>
    <property type="match status" value="3"/>
</dbReference>
<dbReference type="EMBL" id="BMAW01080589">
    <property type="protein sequence ID" value="GFU20323.1"/>
    <property type="molecule type" value="Genomic_DNA"/>
</dbReference>
<dbReference type="PANTHER" id="PTHR46380">
    <property type="entry name" value="CYCLIN-D-BINDING MYB-LIKE TRANSCRIPTION FACTOR 1"/>
    <property type="match status" value="1"/>
</dbReference>
<organism evidence="7 8">
    <name type="scientific">Nephila pilipes</name>
    <name type="common">Giant wood spider</name>
    <name type="synonym">Nephila maculata</name>
    <dbReference type="NCBI Taxonomy" id="299642"/>
    <lineage>
        <taxon>Eukaryota</taxon>
        <taxon>Metazoa</taxon>
        <taxon>Ecdysozoa</taxon>
        <taxon>Arthropoda</taxon>
        <taxon>Chelicerata</taxon>
        <taxon>Arachnida</taxon>
        <taxon>Araneae</taxon>
        <taxon>Araneomorphae</taxon>
        <taxon>Entelegynae</taxon>
        <taxon>Araneoidea</taxon>
        <taxon>Nephilidae</taxon>
        <taxon>Nephila</taxon>
    </lineage>
</organism>
<evidence type="ECO:0000259" key="6">
    <source>
        <dbReference type="PROSITE" id="PS51294"/>
    </source>
</evidence>
<dbReference type="Gene3D" id="1.10.10.60">
    <property type="entry name" value="Homeodomain-like"/>
    <property type="match status" value="1"/>
</dbReference>
<comment type="caution">
    <text evidence="7">The sequence shown here is derived from an EMBL/GenBank/DDBJ whole genome shotgun (WGS) entry which is preliminary data.</text>
</comment>
<dbReference type="SUPFAM" id="SSF46689">
    <property type="entry name" value="Homeodomain-like"/>
    <property type="match status" value="1"/>
</dbReference>
<evidence type="ECO:0000313" key="7">
    <source>
        <dbReference type="EMBL" id="GFU20323.1"/>
    </source>
</evidence>
<feature type="domain" description="Myb-like" evidence="5">
    <location>
        <begin position="730"/>
        <end position="792"/>
    </location>
</feature>
<evidence type="ECO:0000259" key="5">
    <source>
        <dbReference type="PROSITE" id="PS50090"/>
    </source>
</evidence>
<reference evidence="7" key="1">
    <citation type="submission" date="2020-08" db="EMBL/GenBank/DDBJ databases">
        <title>Multicomponent nature underlies the extraordinary mechanical properties of spider dragline silk.</title>
        <authorList>
            <person name="Kono N."/>
            <person name="Nakamura H."/>
            <person name="Mori M."/>
            <person name="Yoshida Y."/>
            <person name="Ohtoshi R."/>
            <person name="Malay A.D."/>
            <person name="Moran D.A.P."/>
            <person name="Tomita M."/>
            <person name="Numata K."/>
            <person name="Arakawa K."/>
        </authorList>
    </citation>
    <scope>NUCLEOTIDE SEQUENCE</scope>
</reference>
<evidence type="ECO:0000256" key="3">
    <source>
        <dbReference type="ARBA" id="ARBA00023242"/>
    </source>
</evidence>
<dbReference type="GO" id="GO:0000978">
    <property type="term" value="F:RNA polymerase II cis-regulatory region sequence-specific DNA binding"/>
    <property type="evidence" value="ECO:0007669"/>
    <property type="project" value="TreeGrafter"/>
</dbReference>
<evidence type="ECO:0000256" key="4">
    <source>
        <dbReference type="SAM" id="MobiDB-lite"/>
    </source>
</evidence>
<accession>A0A8X6UJ60</accession>
<protein>
    <submittedName>
        <fullName evidence="7">Transcription termination factor 1</fullName>
    </submittedName>
</protein>
<feature type="domain" description="HTH myb-type" evidence="6">
    <location>
        <begin position="730"/>
        <end position="796"/>
    </location>
</feature>
<feature type="region of interest" description="Disordered" evidence="4">
    <location>
        <begin position="320"/>
        <end position="346"/>
    </location>
</feature>
<dbReference type="PROSITE" id="PS50090">
    <property type="entry name" value="MYB_LIKE"/>
    <property type="match status" value="1"/>
</dbReference>
<evidence type="ECO:0000256" key="1">
    <source>
        <dbReference type="ARBA" id="ARBA00004123"/>
    </source>
</evidence>
<gene>
    <name evidence="7" type="primary">TTF1</name>
    <name evidence="7" type="ORF">NPIL_705011</name>
</gene>
<dbReference type="InterPro" id="IPR017930">
    <property type="entry name" value="Myb_dom"/>
</dbReference>
<evidence type="ECO:0000313" key="8">
    <source>
        <dbReference type="Proteomes" id="UP000887013"/>
    </source>
</evidence>
<evidence type="ECO:0000256" key="2">
    <source>
        <dbReference type="ARBA" id="ARBA00023125"/>
    </source>
</evidence>
<feature type="region of interest" description="Disordered" evidence="4">
    <location>
        <begin position="166"/>
        <end position="192"/>
    </location>
</feature>
<dbReference type="AlphaFoldDB" id="A0A8X6UJ60"/>
<dbReference type="PROSITE" id="PS51294">
    <property type="entry name" value="HTH_MYB"/>
    <property type="match status" value="1"/>
</dbReference>
<comment type="subcellular location">
    <subcellularLocation>
        <location evidence="1">Nucleus</location>
    </subcellularLocation>
</comment>
<dbReference type="InterPro" id="IPR009057">
    <property type="entry name" value="Homeodomain-like_sf"/>
</dbReference>
<keyword evidence="2" id="KW-0238">DNA-binding</keyword>
<dbReference type="GO" id="GO:0005634">
    <property type="term" value="C:nucleus"/>
    <property type="evidence" value="ECO:0007669"/>
    <property type="project" value="UniProtKB-SubCell"/>
</dbReference>
<keyword evidence="8" id="KW-1185">Reference proteome</keyword>